<dbReference type="RefSeq" id="WP_115917528.1">
    <property type="nucleotide sequence ID" value="NZ_BJYH01000029.1"/>
</dbReference>
<organism evidence="2 3">
    <name type="scientific">Chryseobacterium rhizosphaerae</name>
    <dbReference type="NCBI Taxonomy" id="395937"/>
    <lineage>
        <taxon>Bacteria</taxon>
        <taxon>Pseudomonadati</taxon>
        <taxon>Bacteroidota</taxon>
        <taxon>Flavobacteriia</taxon>
        <taxon>Flavobacteriales</taxon>
        <taxon>Weeksellaceae</taxon>
        <taxon>Chryseobacterium group</taxon>
        <taxon>Chryseobacterium</taxon>
    </lineage>
</organism>
<evidence type="ECO:0000313" key="3">
    <source>
        <dbReference type="Proteomes" id="UP000256491"/>
    </source>
</evidence>
<dbReference type="Proteomes" id="UP000256491">
    <property type="component" value="Unassembled WGS sequence"/>
</dbReference>
<feature type="transmembrane region" description="Helical" evidence="1">
    <location>
        <begin position="217"/>
        <end position="235"/>
    </location>
</feature>
<evidence type="ECO:0000256" key="1">
    <source>
        <dbReference type="SAM" id="Phobius"/>
    </source>
</evidence>
<proteinExistence type="predicted"/>
<keyword evidence="3" id="KW-1185">Reference proteome</keyword>
<sequence>MVPIEETINYLSRINNSPKLTTFNNLLGGREIHTSEDQDSNELNQVYYGVIKAIRENNKQDFVTFYSIKSKSKPSKDSAAPFINDDFLIFILLVGVVKFGIDGAWISDIISIRNKNTITITFENIIKENYYSKSILPEIVYMYLHFTKPMLITSDFINFTYKSISDNTQLFEGRSDFQILCAINSYNLIVISKEVPDKSQFLMLQDFTGRFLKRVKFLSWLIQAALFWGVIYLLLTLPNYSPETIKFIEKYNYAFTIFGALGLSVLGNVIPIFKKMSQIILLRLLGASKTSVKELIKERGS</sequence>
<feature type="transmembrane region" description="Helical" evidence="1">
    <location>
        <begin position="87"/>
        <end position="106"/>
    </location>
</feature>
<reference evidence="2 3" key="1">
    <citation type="journal article" date="2010" name="Syst. Appl. Microbiol.">
        <title>Four new species of Chryseobacterium from the rhizosphere of coastal sand dune plants, Chryseobacterium elymi sp. nov., Chryseobacterium hagamense sp. nov., Chryseobacterium lathyri sp. nov. and Chryseobacterium rhizosphaerae sp. nov.</title>
        <authorList>
            <person name="Cho S.H."/>
            <person name="Lee K.S."/>
            <person name="Shin D.S."/>
            <person name="Han J.H."/>
            <person name="Park K.S."/>
            <person name="Lee C.H."/>
            <person name="Park K.H."/>
            <person name="Kim S.B."/>
        </authorList>
    </citation>
    <scope>NUCLEOTIDE SEQUENCE [LARGE SCALE GENOMIC DNA]</scope>
    <source>
        <strain evidence="2 3">KCTC 22548</strain>
    </source>
</reference>
<gene>
    <name evidence="2" type="ORF">DRF57_06470</name>
</gene>
<keyword evidence="1" id="KW-1133">Transmembrane helix</keyword>
<name>A0ABX9INC7_9FLAO</name>
<keyword evidence="1" id="KW-0472">Membrane</keyword>
<feature type="transmembrane region" description="Helical" evidence="1">
    <location>
        <begin position="255"/>
        <end position="273"/>
    </location>
</feature>
<keyword evidence="1" id="KW-0812">Transmembrane</keyword>
<evidence type="ECO:0000313" key="2">
    <source>
        <dbReference type="EMBL" id="REC77028.1"/>
    </source>
</evidence>
<comment type="caution">
    <text evidence="2">The sequence shown here is derived from an EMBL/GenBank/DDBJ whole genome shotgun (WGS) entry which is preliminary data.</text>
</comment>
<dbReference type="EMBL" id="QNUF01000005">
    <property type="protein sequence ID" value="REC77028.1"/>
    <property type="molecule type" value="Genomic_DNA"/>
</dbReference>
<accession>A0ABX9INC7</accession>
<protein>
    <submittedName>
        <fullName evidence="2">Uncharacterized protein</fullName>
    </submittedName>
</protein>